<dbReference type="SUPFAM" id="SSF52540">
    <property type="entry name" value="P-loop containing nucleoside triphosphate hydrolases"/>
    <property type="match status" value="1"/>
</dbReference>
<dbReference type="Proteomes" id="UP000292939">
    <property type="component" value="Chromosome"/>
</dbReference>
<evidence type="ECO:0000313" key="3">
    <source>
        <dbReference type="Proteomes" id="UP000292939"/>
    </source>
</evidence>
<dbReference type="AlphaFoldDB" id="A0A4P6UQF1"/>
<dbReference type="SUPFAM" id="SSF56112">
    <property type="entry name" value="Protein kinase-like (PK-like)"/>
    <property type="match status" value="1"/>
</dbReference>
<dbReference type="Pfam" id="PF01636">
    <property type="entry name" value="APH"/>
    <property type="match status" value="1"/>
</dbReference>
<dbReference type="Gene3D" id="3.40.50.300">
    <property type="entry name" value="P-loop containing nucleotide triphosphate hydrolases"/>
    <property type="match status" value="1"/>
</dbReference>
<dbReference type="InterPro" id="IPR002575">
    <property type="entry name" value="Aminoglycoside_PTrfase"/>
</dbReference>
<dbReference type="KEGG" id="hgr:DW355_12290"/>
<proteinExistence type="predicted"/>
<feature type="domain" description="Aminoglycoside phosphotransferase" evidence="1">
    <location>
        <begin position="111"/>
        <end position="275"/>
    </location>
</feature>
<evidence type="ECO:0000259" key="1">
    <source>
        <dbReference type="Pfam" id="PF01636"/>
    </source>
</evidence>
<dbReference type="PANTHER" id="PTHR43883:SF1">
    <property type="entry name" value="GLUCONOKINASE"/>
    <property type="match status" value="1"/>
</dbReference>
<reference evidence="2 3" key="1">
    <citation type="submission" date="2018-07" db="EMBL/GenBank/DDBJ databases">
        <title>Exploring interactions and the metabolic potential of the ultra-small soil bacteria Hylemonella gracilis.</title>
        <authorList>
            <person name="Tyc O."/>
            <person name="Kulkarni P."/>
            <person name="Gawehns F."/>
            <person name="Hundscheid M."/>
            <person name="Zweers H."/>
            <person name="Garbeva P."/>
        </authorList>
    </citation>
    <scope>NUCLEOTIDE SEQUENCE [LARGE SCALE GENOMIC DNA]</scope>
    <source>
        <strain evidence="2 3">NS1</strain>
    </source>
</reference>
<dbReference type="InterPro" id="IPR027417">
    <property type="entry name" value="P-loop_NTPase"/>
</dbReference>
<dbReference type="InterPro" id="IPR052732">
    <property type="entry name" value="Cell-binding_unc_protein"/>
</dbReference>
<dbReference type="EMBL" id="CP031395">
    <property type="protein sequence ID" value="QBK06560.1"/>
    <property type="molecule type" value="Genomic_DNA"/>
</dbReference>
<organism evidence="2 3">
    <name type="scientific">Hylemonella gracilis</name>
    <dbReference type="NCBI Taxonomy" id="80880"/>
    <lineage>
        <taxon>Bacteria</taxon>
        <taxon>Pseudomonadati</taxon>
        <taxon>Pseudomonadota</taxon>
        <taxon>Betaproteobacteria</taxon>
        <taxon>Burkholderiales</taxon>
        <taxon>Comamonadaceae</taxon>
        <taxon>Hylemonella</taxon>
    </lineage>
</organism>
<dbReference type="InterPro" id="IPR011009">
    <property type="entry name" value="Kinase-like_dom_sf"/>
</dbReference>
<dbReference type="GO" id="GO:0016740">
    <property type="term" value="F:transferase activity"/>
    <property type="evidence" value="ECO:0007669"/>
    <property type="project" value="UniProtKB-KW"/>
</dbReference>
<protein>
    <submittedName>
        <fullName evidence="2">Aminoglycoside phosphotransferase</fullName>
    </submittedName>
</protein>
<name>A0A4P6UQF1_9BURK</name>
<accession>A0A4P6UQF1</accession>
<dbReference type="Gene3D" id="3.90.1200.10">
    <property type="match status" value="1"/>
</dbReference>
<dbReference type="OrthoDB" id="9810277at2"/>
<dbReference type="PANTHER" id="PTHR43883">
    <property type="entry name" value="SLR0207 PROTEIN"/>
    <property type="match status" value="1"/>
</dbReference>
<sequence length="512" mass="56909">METTLVNALGAMLARETGQPVERIETHISWVLLTPAYAYKLKKPVRFPFVDFSTVHARRHFCEEELRLNRRFAPMIYLDVLPVRGSPASPRLGGANDGLPIDHVVRMRRFAQSSLMRIRLASGGLDPSWIDGLARRLARLHAEASAAPPDGFGSPERVFQSVQDVWASLKAQHDDHRLHTLRTWLENQDRVLRPLWRARRQHGAVRECHGDLHMGNVVLIDGELVPFDCIEFDAELRWIDRMSDVAFLTMDLKAHGRPDLAYRFLDGWLQGSGDHEGLQVLHFYEVYRALVRAMTSGLGPQTGAAPSGPDYLAWASAWASKPPDEAEARLMITHGLSGSGKSMLAAQLVQAAGAIRIRSDVERKRLFGLAPLERSRARGMDIYTGQANDATLGDLLTRARLALQAGYPVIVDAAFLRRSWRREFHALALERHVPFTILDCQASQATLRHRVQARAASGTDASEAGVDVLERQVHGHEPLAPDEQECALQVSTEAPVDIESLAAAWRSAASPC</sequence>
<dbReference type="Pfam" id="PF13671">
    <property type="entry name" value="AAA_33"/>
    <property type="match status" value="1"/>
</dbReference>
<gene>
    <name evidence="2" type="ORF">DW355_12290</name>
</gene>
<keyword evidence="2" id="KW-0808">Transferase</keyword>
<evidence type="ECO:0000313" key="2">
    <source>
        <dbReference type="EMBL" id="QBK06560.1"/>
    </source>
</evidence>